<dbReference type="HAMAP" id="MF_01504">
    <property type="entry name" value="SspK"/>
    <property type="match status" value="1"/>
</dbReference>
<keyword evidence="1 2" id="KW-0749">Sporulation</keyword>
<feature type="region of interest" description="Disordered" evidence="4">
    <location>
        <begin position="1"/>
        <end position="47"/>
    </location>
</feature>
<comment type="caution">
    <text evidence="5">The sequence shown here is derived from an EMBL/GenBank/DDBJ whole genome shotgun (WGS) entry which is preliminary data.</text>
</comment>
<gene>
    <name evidence="2 5" type="primary">sspK</name>
    <name evidence="5" type="ORF">CIB95_09890</name>
</gene>
<evidence type="ECO:0000256" key="1">
    <source>
        <dbReference type="ARBA" id="ARBA00022969"/>
    </source>
</evidence>
<evidence type="ECO:0000313" key="5">
    <source>
        <dbReference type="EMBL" id="OZM57065.1"/>
    </source>
</evidence>
<protein>
    <recommendedName>
        <fullName evidence="2 3">Small, acid-soluble spore protein K</fullName>
        <shortName evidence="2">SASP K</shortName>
    </recommendedName>
</protein>
<organism evidence="5 6">
    <name type="scientific">Lottiidibacillus patelloidae</name>
    <dbReference type="NCBI Taxonomy" id="2670334"/>
    <lineage>
        <taxon>Bacteria</taxon>
        <taxon>Bacillati</taxon>
        <taxon>Bacillota</taxon>
        <taxon>Bacilli</taxon>
        <taxon>Bacillales</taxon>
        <taxon>Bacillaceae</taxon>
        <taxon>Lottiidibacillus</taxon>
    </lineage>
</organism>
<evidence type="ECO:0000256" key="2">
    <source>
        <dbReference type="HAMAP-Rule" id="MF_01504"/>
    </source>
</evidence>
<reference evidence="6" key="1">
    <citation type="submission" date="2017-08" db="EMBL/GenBank/DDBJ databases">
        <authorList>
            <person name="Huang Z."/>
        </authorList>
    </citation>
    <scope>NUCLEOTIDE SEQUENCE [LARGE SCALE GENOMIC DNA]</scope>
    <source>
        <strain evidence="6">SA5d-4</strain>
    </source>
</reference>
<reference evidence="5 6" key="2">
    <citation type="submission" date="2017-09" db="EMBL/GenBank/DDBJ databases">
        <title>Bacillus patelloidae sp. nov., isolated from the intestinal tract of a marine limpet.</title>
        <authorList>
            <person name="Liu R."/>
            <person name="Dong C."/>
            <person name="Shao Z."/>
        </authorList>
    </citation>
    <scope>NUCLEOTIDE SEQUENCE [LARGE SCALE GENOMIC DNA]</scope>
    <source>
        <strain evidence="5 6">SA5d-4</strain>
    </source>
</reference>
<comment type="subcellular location">
    <subcellularLocation>
        <location evidence="2">Spore core</location>
    </subcellularLocation>
</comment>
<dbReference type="Proteomes" id="UP000217083">
    <property type="component" value="Unassembled WGS sequence"/>
</dbReference>
<sequence>MRNKQKGFPNRISYDGEPRAKEEYASKRANGTINTHPEDRMRNSSHR</sequence>
<evidence type="ECO:0000256" key="3">
    <source>
        <dbReference type="NCBIfam" id="TIGR03091"/>
    </source>
</evidence>
<dbReference type="GO" id="GO:0030435">
    <property type="term" value="P:sporulation resulting in formation of a cellular spore"/>
    <property type="evidence" value="ECO:0007669"/>
    <property type="project" value="UniProtKB-KW"/>
</dbReference>
<dbReference type="InterPro" id="IPR012611">
    <property type="entry name" value="SASP_SspK"/>
</dbReference>
<dbReference type="NCBIfam" id="TIGR03091">
    <property type="entry name" value="SASP_sspK"/>
    <property type="match status" value="1"/>
</dbReference>
<evidence type="ECO:0000313" key="6">
    <source>
        <dbReference type="Proteomes" id="UP000217083"/>
    </source>
</evidence>
<evidence type="ECO:0000256" key="4">
    <source>
        <dbReference type="SAM" id="MobiDB-lite"/>
    </source>
</evidence>
<dbReference type="GO" id="GO:0042601">
    <property type="term" value="C:endospore-forming forespore"/>
    <property type="evidence" value="ECO:0007669"/>
    <property type="project" value="InterPro"/>
</dbReference>
<dbReference type="EMBL" id="NPIA01000004">
    <property type="protein sequence ID" value="OZM57065.1"/>
    <property type="molecule type" value="Genomic_DNA"/>
</dbReference>
<dbReference type="Pfam" id="PF08176">
    <property type="entry name" value="SspK"/>
    <property type="match status" value="1"/>
</dbReference>
<comment type="similarity">
    <text evidence="2">Belongs to the SspK family.</text>
</comment>
<feature type="compositionally biased region" description="Basic and acidic residues" evidence="4">
    <location>
        <begin position="36"/>
        <end position="47"/>
    </location>
</feature>
<keyword evidence="6" id="KW-1185">Reference proteome</keyword>
<comment type="induction">
    <text evidence="2">Expressed only in the forespore compartment of sporulating cells.</text>
</comment>
<name>A0A263BTR0_9BACI</name>
<dbReference type="GO" id="GO:0030436">
    <property type="term" value="P:asexual sporulation"/>
    <property type="evidence" value="ECO:0007669"/>
    <property type="project" value="UniProtKB-UniRule"/>
</dbReference>
<accession>A0A263BTR0</accession>
<dbReference type="RefSeq" id="WP_094924695.1">
    <property type="nucleotide sequence ID" value="NZ_NPIA01000004.1"/>
</dbReference>
<feature type="compositionally biased region" description="Basic and acidic residues" evidence="4">
    <location>
        <begin position="14"/>
        <end position="26"/>
    </location>
</feature>
<dbReference type="AlphaFoldDB" id="A0A263BTR0"/>
<proteinExistence type="evidence at transcript level"/>